<dbReference type="PROSITE" id="PS50206">
    <property type="entry name" value="RHODANESE_3"/>
    <property type="match status" value="1"/>
</dbReference>
<dbReference type="RefSeq" id="WP_119797273.1">
    <property type="nucleotide sequence ID" value="NZ_CP021659.1"/>
</dbReference>
<proteinExistence type="predicted"/>
<dbReference type="KEGG" id="fsm:CCS41_04365"/>
<dbReference type="Pfam" id="PF00581">
    <property type="entry name" value="Rhodanese"/>
    <property type="match status" value="1"/>
</dbReference>
<dbReference type="PANTHER" id="PTHR43031">
    <property type="entry name" value="FAD-DEPENDENT OXIDOREDUCTASE"/>
    <property type="match status" value="1"/>
</dbReference>
<keyword evidence="1" id="KW-1133">Transmembrane helix</keyword>
<dbReference type="SUPFAM" id="SSF52821">
    <property type="entry name" value="Rhodanese/Cell cycle control phosphatase"/>
    <property type="match status" value="1"/>
</dbReference>
<dbReference type="InterPro" id="IPR001763">
    <property type="entry name" value="Rhodanese-like_dom"/>
</dbReference>
<feature type="transmembrane region" description="Helical" evidence="1">
    <location>
        <begin position="12"/>
        <end position="31"/>
    </location>
</feature>
<dbReference type="PANTHER" id="PTHR43031:SF18">
    <property type="entry name" value="RHODANESE-RELATED SULFURTRANSFERASES"/>
    <property type="match status" value="1"/>
</dbReference>
<dbReference type="CDD" id="cd00158">
    <property type="entry name" value="RHOD"/>
    <property type="match status" value="1"/>
</dbReference>
<feature type="domain" description="Rhodanese" evidence="2">
    <location>
        <begin position="51"/>
        <end position="142"/>
    </location>
</feature>
<dbReference type="Gene3D" id="3.40.250.10">
    <property type="entry name" value="Rhodanese-like domain"/>
    <property type="match status" value="1"/>
</dbReference>
<dbReference type="SMART" id="SM00450">
    <property type="entry name" value="RHOD"/>
    <property type="match status" value="1"/>
</dbReference>
<evidence type="ECO:0000259" key="2">
    <source>
        <dbReference type="PROSITE" id="PS50206"/>
    </source>
</evidence>
<dbReference type="AlphaFoldDB" id="A0A2U8I449"/>
<protein>
    <submittedName>
        <fullName evidence="3">Rhodanese-like domain-containing protein</fullName>
    </submittedName>
</protein>
<organism evidence="3 4">
    <name type="scientific">Candidatus Fukatsuia symbiotica</name>
    <dbReference type="NCBI Taxonomy" id="1878942"/>
    <lineage>
        <taxon>Bacteria</taxon>
        <taxon>Pseudomonadati</taxon>
        <taxon>Pseudomonadota</taxon>
        <taxon>Gammaproteobacteria</taxon>
        <taxon>Enterobacterales</taxon>
        <taxon>Yersiniaceae</taxon>
        <taxon>Candidatus Fukatsuia</taxon>
    </lineage>
</organism>
<evidence type="ECO:0000256" key="1">
    <source>
        <dbReference type="SAM" id="Phobius"/>
    </source>
</evidence>
<dbReference type="OrthoDB" id="9808735at2"/>
<keyword evidence="1" id="KW-0472">Membrane</keyword>
<sequence length="147" mass="16300">MLQEMTQFIGQHPILSLAWVALLGAVIIIMLKSCFSNVKETTRSEIIRLLNKENATVVDIRSREDYRKGHIANSINISPSDIKNGNLAELKKRKARPVVVVCATGTTAGSVAGDLNKAGFERVFILKEGISGWNRENLPLVWLKSKK</sequence>
<evidence type="ECO:0000313" key="3">
    <source>
        <dbReference type="EMBL" id="AWK13879.1"/>
    </source>
</evidence>
<accession>A0A2U8I449</accession>
<keyword evidence="4" id="KW-1185">Reference proteome</keyword>
<dbReference type="Proteomes" id="UP000261875">
    <property type="component" value="Chromosome"/>
</dbReference>
<dbReference type="EMBL" id="CP021659">
    <property type="protein sequence ID" value="AWK13879.1"/>
    <property type="molecule type" value="Genomic_DNA"/>
</dbReference>
<dbReference type="InterPro" id="IPR050229">
    <property type="entry name" value="GlpE_sulfurtransferase"/>
</dbReference>
<dbReference type="InterPro" id="IPR036873">
    <property type="entry name" value="Rhodanese-like_dom_sf"/>
</dbReference>
<keyword evidence="1" id="KW-0812">Transmembrane</keyword>
<evidence type="ECO:0000313" key="4">
    <source>
        <dbReference type="Proteomes" id="UP000261875"/>
    </source>
</evidence>
<gene>
    <name evidence="3" type="ORF">CCS41_04365</name>
</gene>
<reference evidence="3 4" key="1">
    <citation type="submission" date="2017-05" db="EMBL/GenBank/DDBJ databases">
        <title>Genome sequence of Candidatus Fukatsuia symbiotica and Candidatus Hamiltonella defensa from Acyrthosiphon pisum strain 5D.</title>
        <authorList>
            <person name="Patel V.A."/>
            <person name="Chevignon G."/>
            <person name="Russell J.A."/>
            <person name="Oliver K.M."/>
        </authorList>
    </citation>
    <scope>NUCLEOTIDE SEQUENCE [LARGE SCALE GENOMIC DNA]</scope>
    <source>
        <strain evidence="3 4">5D</strain>
    </source>
</reference>
<name>A0A2U8I449_9GAMM</name>